<protein>
    <submittedName>
        <fullName evidence="1">Uncharacterized protein</fullName>
    </submittedName>
</protein>
<comment type="caution">
    <text evidence="1">The sequence shown here is derived from an EMBL/GenBank/DDBJ whole genome shotgun (WGS) entry which is preliminary data.</text>
</comment>
<organism evidence="1 2">
    <name type="scientific">Sulfurimonas gotlandica (strain DSM 19862 / JCM 16533 / GD1)</name>
    <dbReference type="NCBI Taxonomy" id="929558"/>
    <lineage>
        <taxon>Bacteria</taxon>
        <taxon>Pseudomonadati</taxon>
        <taxon>Campylobacterota</taxon>
        <taxon>Epsilonproteobacteria</taxon>
        <taxon>Campylobacterales</taxon>
        <taxon>Sulfurimonadaceae</taxon>
        <taxon>Sulfurimonas</taxon>
    </lineage>
</organism>
<reference evidence="1 2" key="1">
    <citation type="journal article" date="2012" name="Proc. Natl. Acad. Sci. U.S.A.">
        <title>Genome and physiology of a model Epsilonproteobacterium responsible for sulfide detoxification in marine oxygen depletion zones.</title>
        <authorList>
            <person name="Grote J."/>
            <person name="Schott T."/>
            <person name="Bruckner C.G."/>
            <person name="Glockner F.O."/>
            <person name="Jost G."/>
            <person name="Teeling H."/>
            <person name="Labrenz M."/>
            <person name="Jurgens K."/>
        </authorList>
    </citation>
    <scope>NUCLEOTIDE SEQUENCE [LARGE SCALE GENOMIC DNA]</scope>
    <source>
        <strain evidence="1 2">GD1</strain>
    </source>
</reference>
<evidence type="ECO:0000313" key="1">
    <source>
        <dbReference type="EMBL" id="EHP31359.1"/>
    </source>
</evidence>
<gene>
    <name evidence="1" type="ORF">SMGD1_2837</name>
</gene>
<accession>B6BJV8</accession>
<evidence type="ECO:0000313" key="2">
    <source>
        <dbReference type="Proteomes" id="UP000006431"/>
    </source>
</evidence>
<proteinExistence type="predicted"/>
<accession>H1FU53</accession>
<dbReference type="Proteomes" id="UP000006431">
    <property type="component" value="Unassembled WGS sequence"/>
</dbReference>
<dbReference type="HOGENOM" id="CLU_1387788_0_0_7"/>
<dbReference type="OrthoDB" id="5347405at2"/>
<sequence length="200" mass="23141">MKLEYVGNKPVISARGVDFSIGKEDKYVYIEAAAQMLDFLGKLEKTTKLTINPRENIDEEKIFKVLHKYRPDFDKFFSDSVWAYKNKIDAEISDVDSHDRLNNIEKEVLKNNLSYMKDYRIQRATNKLVYEELINACVDIIRKKGISEITMPFSLSFVHVAKSFDSSLTRINRAVVAKVEVMLDKEDPYTRLNIVGFGNI</sequence>
<dbReference type="AlphaFoldDB" id="B6BJV8"/>
<dbReference type="RefSeq" id="WP_008337559.1">
    <property type="nucleotide sequence ID" value="NZ_AFRZ01000001.1"/>
</dbReference>
<dbReference type="STRING" id="929558.SMGD1_2837"/>
<dbReference type="PATRIC" id="fig|929558.5.peg.2827"/>
<keyword evidence="2" id="KW-1185">Reference proteome</keyword>
<name>B6BJV8_SULGG</name>
<dbReference type="EMBL" id="AFRZ01000001">
    <property type="protein sequence ID" value="EHP31359.1"/>
    <property type="molecule type" value="Genomic_DNA"/>
</dbReference>